<reference evidence="2" key="1">
    <citation type="journal article" date="2013" name="Nature">
        <title>Draft genome of the wheat A-genome progenitor Triticum urartu.</title>
        <authorList>
            <person name="Ling H.Q."/>
            <person name="Zhao S."/>
            <person name="Liu D."/>
            <person name="Wang J."/>
            <person name="Sun H."/>
            <person name="Zhang C."/>
            <person name="Fan H."/>
            <person name="Li D."/>
            <person name="Dong L."/>
            <person name="Tao Y."/>
            <person name="Gao C."/>
            <person name="Wu H."/>
            <person name="Li Y."/>
            <person name="Cui Y."/>
            <person name="Guo X."/>
            <person name="Zheng S."/>
            <person name="Wang B."/>
            <person name="Yu K."/>
            <person name="Liang Q."/>
            <person name="Yang W."/>
            <person name="Lou X."/>
            <person name="Chen J."/>
            <person name="Feng M."/>
            <person name="Jian J."/>
            <person name="Zhang X."/>
            <person name="Luo G."/>
            <person name="Jiang Y."/>
            <person name="Liu J."/>
            <person name="Wang Z."/>
            <person name="Sha Y."/>
            <person name="Zhang B."/>
            <person name="Wu H."/>
            <person name="Tang D."/>
            <person name="Shen Q."/>
            <person name="Xue P."/>
            <person name="Zou S."/>
            <person name="Wang X."/>
            <person name="Liu X."/>
            <person name="Wang F."/>
            <person name="Yang Y."/>
            <person name="An X."/>
            <person name="Dong Z."/>
            <person name="Zhang K."/>
            <person name="Zhang X."/>
            <person name="Luo M.C."/>
            <person name="Dvorak J."/>
            <person name="Tong Y."/>
            <person name="Wang J."/>
            <person name="Yang H."/>
            <person name="Li Z."/>
            <person name="Wang D."/>
            <person name="Zhang A."/>
            <person name="Wang J."/>
        </authorList>
    </citation>
    <scope>NUCLEOTIDE SEQUENCE</scope>
    <source>
        <strain evidence="2">cv. G1812</strain>
    </source>
</reference>
<evidence type="ECO:0000313" key="1">
    <source>
        <dbReference type="EnsemblPlants" id="TuG1812G0400000506.01.T01.cds297597"/>
    </source>
</evidence>
<reference evidence="1" key="3">
    <citation type="submission" date="2022-06" db="UniProtKB">
        <authorList>
            <consortium name="EnsemblPlants"/>
        </authorList>
    </citation>
    <scope>IDENTIFICATION</scope>
</reference>
<dbReference type="Proteomes" id="UP000015106">
    <property type="component" value="Chromosome 4"/>
</dbReference>
<keyword evidence="2" id="KW-1185">Reference proteome</keyword>
<accession>A0A8R7U4H8</accession>
<evidence type="ECO:0000313" key="2">
    <source>
        <dbReference type="Proteomes" id="UP000015106"/>
    </source>
</evidence>
<proteinExistence type="predicted"/>
<name>A0A8R7U4H8_TRIUA</name>
<dbReference type="AlphaFoldDB" id="A0A8R7U4H8"/>
<protein>
    <submittedName>
        <fullName evidence="1">Uncharacterized protein</fullName>
    </submittedName>
</protein>
<sequence length="42" mass="4960">MHRMVLGDYIRSKRMINTEVLVGIYTNTKLYNKGLLQLAYIE</sequence>
<reference evidence="1" key="2">
    <citation type="submission" date="2018-03" db="EMBL/GenBank/DDBJ databases">
        <title>The Triticum urartu genome reveals the dynamic nature of wheat genome evolution.</title>
        <authorList>
            <person name="Ling H."/>
            <person name="Ma B."/>
            <person name="Shi X."/>
            <person name="Liu H."/>
            <person name="Dong L."/>
            <person name="Sun H."/>
            <person name="Cao Y."/>
            <person name="Gao Q."/>
            <person name="Zheng S."/>
            <person name="Li Y."/>
            <person name="Yu Y."/>
            <person name="Du H."/>
            <person name="Qi M."/>
            <person name="Li Y."/>
            <person name="Yu H."/>
            <person name="Cui Y."/>
            <person name="Wang N."/>
            <person name="Chen C."/>
            <person name="Wu H."/>
            <person name="Zhao Y."/>
            <person name="Zhang J."/>
            <person name="Li Y."/>
            <person name="Zhou W."/>
            <person name="Zhang B."/>
            <person name="Hu W."/>
            <person name="Eijk M."/>
            <person name="Tang J."/>
            <person name="Witsenboer H."/>
            <person name="Zhao S."/>
            <person name="Li Z."/>
            <person name="Zhang A."/>
            <person name="Wang D."/>
            <person name="Liang C."/>
        </authorList>
    </citation>
    <scope>NUCLEOTIDE SEQUENCE [LARGE SCALE GENOMIC DNA]</scope>
    <source>
        <strain evidence="1">cv. G1812</strain>
    </source>
</reference>
<dbReference type="EnsemblPlants" id="TuG1812G0400000506.01.T01">
    <property type="protein sequence ID" value="TuG1812G0400000506.01.T01.cds297597"/>
    <property type="gene ID" value="TuG1812G0400000506.01"/>
</dbReference>
<organism evidence="1 2">
    <name type="scientific">Triticum urartu</name>
    <name type="common">Red wild einkorn</name>
    <name type="synonym">Crithodium urartu</name>
    <dbReference type="NCBI Taxonomy" id="4572"/>
    <lineage>
        <taxon>Eukaryota</taxon>
        <taxon>Viridiplantae</taxon>
        <taxon>Streptophyta</taxon>
        <taxon>Embryophyta</taxon>
        <taxon>Tracheophyta</taxon>
        <taxon>Spermatophyta</taxon>
        <taxon>Magnoliopsida</taxon>
        <taxon>Liliopsida</taxon>
        <taxon>Poales</taxon>
        <taxon>Poaceae</taxon>
        <taxon>BOP clade</taxon>
        <taxon>Pooideae</taxon>
        <taxon>Triticodae</taxon>
        <taxon>Triticeae</taxon>
        <taxon>Triticinae</taxon>
        <taxon>Triticum</taxon>
    </lineage>
</organism>
<dbReference type="Gramene" id="TuG1812G0400000506.01.T01">
    <property type="protein sequence ID" value="TuG1812G0400000506.01.T01.cds297597"/>
    <property type="gene ID" value="TuG1812G0400000506.01"/>
</dbReference>